<evidence type="ECO:0000313" key="2">
    <source>
        <dbReference type="EnsemblMetazoa" id="XP_028516153.1"/>
    </source>
</evidence>
<dbReference type="Proteomes" id="UP000887567">
    <property type="component" value="Unplaced"/>
</dbReference>
<accession>A0A913YM98</accession>
<dbReference type="EnsemblMetazoa" id="XM_028660352.1">
    <property type="protein sequence ID" value="XP_028516153.1"/>
    <property type="gene ID" value="LOC114575463"/>
</dbReference>
<dbReference type="OMA" id="PMLASDF"/>
<keyword evidence="3" id="KW-1185">Reference proteome</keyword>
<feature type="compositionally biased region" description="Polar residues" evidence="1">
    <location>
        <begin position="78"/>
        <end position="90"/>
    </location>
</feature>
<protein>
    <submittedName>
        <fullName evidence="2">Uncharacterized protein</fullName>
    </submittedName>
</protein>
<sequence>METFSVTSGNLPPWKVSVVRKSPYIPGLRPESLPPNKQFTVQLHCILDALSSPEPQSPRRPKSSRAMSVSPRLYTPRKQYTPTPRPSTAPSLRPKTAIGLRTPEMTRKSLTPTRMKEDIKSAIKSLPSKPKAGSDKPIAIKPRPRPKAGSITPVAIRRPPKIPQVLLDYDEDDKRSIDSNENIEAKHGYYVYVDGLKVYTNQPPSSDGKPTASVKPMLASDFIDSNENKADVIEDFEKDLKPVITTSFESGESIEASQ</sequence>
<dbReference type="GeneID" id="114575463"/>
<name>A0A913YM98_EXADI</name>
<dbReference type="AlphaFoldDB" id="A0A913YM98"/>
<reference evidence="2" key="1">
    <citation type="submission" date="2022-11" db="UniProtKB">
        <authorList>
            <consortium name="EnsemblMetazoa"/>
        </authorList>
    </citation>
    <scope>IDENTIFICATION</scope>
</reference>
<organism evidence="2 3">
    <name type="scientific">Exaiptasia diaphana</name>
    <name type="common">Tropical sea anemone</name>
    <name type="synonym">Aiptasia pulchella</name>
    <dbReference type="NCBI Taxonomy" id="2652724"/>
    <lineage>
        <taxon>Eukaryota</taxon>
        <taxon>Metazoa</taxon>
        <taxon>Cnidaria</taxon>
        <taxon>Anthozoa</taxon>
        <taxon>Hexacorallia</taxon>
        <taxon>Actiniaria</taxon>
        <taxon>Aiptasiidae</taxon>
        <taxon>Exaiptasia</taxon>
    </lineage>
</organism>
<evidence type="ECO:0000256" key="1">
    <source>
        <dbReference type="SAM" id="MobiDB-lite"/>
    </source>
</evidence>
<dbReference type="KEGG" id="epa:114575463"/>
<proteinExistence type="predicted"/>
<feature type="region of interest" description="Disordered" evidence="1">
    <location>
        <begin position="51"/>
        <end position="153"/>
    </location>
</feature>
<evidence type="ECO:0000313" key="3">
    <source>
        <dbReference type="Proteomes" id="UP000887567"/>
    </source>
</evidence>
<dbReference type="RefSeq" id="XP_028516153.1">
    <property type="nucleotide sequence ID" value="XM_028660352.1"/>
</dbReference>